<sequence>ASCGDFLQKSGEYGSLQSRAVDEKTSWGLDKMKKRRTTPETTSSIRYLDYMDNDDSRIRGTLCPSLIGRGNLYDIIVAMATIMTSMSILCPSLNQKHSSVGASFMSQSLVAIIGQFIPFGGVPRDGRSNFPATPEPPSQGFSGSIQWTRCMKNGRSADGWVSATEKIPTNFCMMIKCNDDQPQRSLQYGGDPQRVP</sequence>
<gene>
    <name evidence="1" type="ORF">RIMI_LOCUS12911471</name>
</gene>
<protein>
    <submittedName>
        <fullName evidence="1">Uncharacterized protein</fullName>
    </submittedName>
</protein>
<organism evidence="1 2">
    <name type="scientific">Ranitomeya imitator</name>
    <name type="common">mimic poison frog</name>
    <dbReference type="NCBI Taxonomy" id="111125"/>
    <lineage>
        <taxon>Eukaryota</taxon>
        <taxon>Metazoa</taxon>
        <taxon>Chordata</taxon>
        <taxon>Craniata</taxon>
        <taxon>Vertebrata</taxon>
        <taxon>Euteleostomi</taxon>
        <taxon>Amphibia</taxon>
        <taxon>Batrachia</taxon>
        <taxon>Anura</taxon>
        <taxon>Neobatrachia</taxon>
        <taxon>Hyloidea</taxon>
        <taxon>Dendrobatidae</taxon>
        <taxon>Dendrobatinae</taxon>
        <taxon>Ranitomeya</taxon>
    </lineage>
</organism>
<keyword evidence="2" id="KW-1185">Reference proteome</keyword>
<name>A0ABN9LTB4_9NEOB</name>
<proteinExistence type="predicted"/>
<evidence type="ECO:0000313" key="2">
    <source>
        <dbReference type="Proteomes" id="UP001176940"/>
    </source>
</evidence>
<accession>A0ABN9LTB4</accession>
<comment type="caution">
    <text evidence="1">The sequence shown here is derived from an EMBL/GenBank/DDBJ whole genome shotgun (WGS) entry which is preliminary data.</text>
</comment>
<dbReference type="EMBL" id="CAUEEQ010031239">
    <property type="protein sequence ID" value="CAJ0950190.1"/>
    <property type="molecule type" value="Genomic_DNA"/>
</dbReference>
<feature type="non-terminal residue" evidence="1">
    <location>
        <position position="1"/>
    </location>
</feature>
<dbReference type="Proteomes" id="UP001176940">
    <property type="component" value="Unassembled WGS sequence"/>
</dbReference>
<evidence type="ECO:0000313" key="1">
    <source>
        <dbReference type="EMBL" id="CAJ0950190.1"/>
    </source>
</evidence>
<reference evidence="1" key="1">
    <citation type="submission" date="2023-07" db="EMBL/GenBank/DDBJ databases">
        <authorList>
            <person name="Stuckert A."/>
        </authorList>
    </citation>
    <scope>NUCLEOTIDE SEQUENCE</scope>
</reference>